<organism evidence="2 3">
    <name type="scientific">Mesoplasma tabanidae</name>
    <dbReference type="NCBI Taxonomy" id="219745"/>
    <lineage>
        <taxon>Bacteria</taxon>
        <taxon>Bacillati</taxon>
        <taxon>Mycoplasmatota</taxon>
        <taxon>Mollicutes</taxon>
        <taxon>Entomoplasmatales</taxon>
        <taxon>Entomoplasmataceae</taxon>
        <taxon>Mesoplasma</taxon>
    </lineage>
</organism>
<dbReference type="PROSITE" id="PS51257">
    <property type="entry name" value="PROKAR_LIPOPROTEIN"/>
    <property type="match status" value="1"/>
</dbReference>
<keyword evidence="1" id="KW-0732">Signal</keyword>
<gene>
    <name evidence="2" type="ORF">MTABA_v1c05010</name>
</gene>
<proteinExistence type="predicted"/>
<evidence type="ECO:0008006" key="4">
    <source>
        <dbReference type="Google" id="ProtNLM"/>
    </source>
</evidence>
<dbReference type="NCBIfam" id="NF038029">
    <property type="entry name" value="LP_plasma"/>
    <property type="match status" value="1"/>
</dbReference>
<dbReference type="AlphaFoldDB" id="A0A2K8P4N0"/>
<dbReference type="KEGG" id="mtab:MTABA_v1c05010"/>
<keyword evidence="3" id="KW-1185">Reference proteome</keyword>
<dbReference type="RefSeq" id="WP_100679624.1">
    <property type="nucleotide sequence ID" value="NZ_CP024969.1"/>
</dbReference>
<protein>
    <recommendedName>
        <fullName evidence="4">Spiralin-like protein</fullName>
    </recommendedName>
</protein>
<dbReference type="InterPro" id="IPR054816">
    <property type="entry name" value="Lipoprotein_mollicutes-type_CS"/>
</dbReference>
<dbReference type="EMBL" id="CP024969">
    <property type="protein sequence ID" value="ATZ21699.1"/>
    <property type="molecule type" value="Genomic_DNA"/>
</dbReference>
<evidence type="ECO:0000256" key="1">
    <source>
        <dbReference type="SAM" id="SignalP"/>
    </source>
</evidence>
<accession>A0A2K8P4N0</accession>
<dbReference type="Proteomes" id="UP000232223">
    <property type="component" value="Chromosome"/>
</dbReference>
<feature type="signal peptide" evidence="1">
    <location>
        <begin position="1"/>
        <end position="20"/>
    </location>
</feature>
<dbReference type="OrthoDB" id="390336at2"/>
<dbReference type="NCBIfam" id="NF045726">
    <property type="entry name" value="XXplasma_LP"/>
    <property type="match status" value="1"/>
</dbReference>
<name>A0A2K8P4N0_9MOLU</name>
<feature type="chain" id="PRO_5014823608" description="Spiralin-like protein" evidence="1">
    <location>
        <begin position="21"/>
        <end position="281"/>
    </location>
</feature>
<sequence length="281" mass="29087">MKKLLSILGAVGLTATGASVAVSCGTKDKEENKAITIANVEKAVGEIKELKDLAAVNTALAAKLKDTKDETLKGIKSLTAAFKADSKTNVTVTAVAKDGYKLDKTTFDIDGAIQDEGTTPPTTDIKIDEVITANEEFADLADAQAATILAAVEAKHETLKGKIQITSIDETAKTAKVEAASGATGITGTQTIKFTVVASTTDIKIDEVITANEEFADLADAQAATILAAVEAKHETLKGKIQITSIDETAKTAKVEAASGATGITGTQTIKFTVSDSEVKN</sequence>
<reference evidence="2 3" key="1">
    <citation type="submission" date="2017-11" db="EMBL/GenBank/DDBJ databases">
        <title>Genome sequence of Mesoplasma tabanidae BARC 857 (ATCC 49584).</title>
        <authorList>
            <person name="Lo W.-S."/>
            <person name="Kuo C.-H."/>
        </authorList>
    </citation>
    <scope>NUCLEOTIDE SEQUENCE [LARGE SCALE GENOMIC DNA]</scope>
    <source>
        <strain evidence="2 3">BARC 857</strain>
    </source>
</reference>
<evidence type="ECO:0000313" key="2">
    <source>
        <dbReference type="EMBL" id="ATZ21699.1"/>
    </source>
</evidence>
<evidence type="ECO:0000313" key="3">
    <source>
        <dbReference type="Proteomes" id="UP000232223"/>
    </source>
</evidence>